<feature type="transmembrane region" description="Helical" evidence="1">
    <location>
        <begin position="20"/>
        <end position="38"/>
    </location>
</feature>
<dbReference type="eggNOG" id="ENOG502R6IP">
    <property type="taxonomic scope" value="Eukaryota"/>
</dbReference>
<dbReference type="InParanoid" id="B4JXS2"/>
<feature type="transmembrane region" description="Helical" evidence="1">
    <location>
        <begin position="87"/>
        <end position="110"/>
    </location>
</feature>
<organism evidence="3">
    <name type="scientific">Drosophila grimshawi</name>
    <name type="common">Hawaiian fruit fly</name>
    <name type="synonym">Idiomyia grimshawi</name>
    <dbReference type="NCBI Taxonomy" id="7222"/>
    <lineage>
        <taxon>Eukaryota</taxon>
        <taxon>Metazoa</taxon>
        <taxon>Ecdysozoa</taxon>
        <taxon>Arthropoda</taxon>
        <taxon>Hexapoda</taxon>
        <taxon>Insecta</taxon>
        <taxon>Pterygota</taxon>
        <taxon>Neoptera</taxon>
        <taxon>Endopterygota</taxon>
        <taxon>Diptera</taxon>
        <taxon>Brachycera</taxon>
        <taxon>Muscomorpha</taxon>
        <taxon>Ephydroidea</taxon>
        <taxon>Drosophilidae</taxon>
        <taxon>Drosophila</taxon>
        <taxon>Hawaiian Drosophila</taxon>
    </lineage>
</organism>
<proteinExistence type="predicted"/>
<sequence length="212" mass="24630">MTPLSMRRMQRRASELVRDLYESMLILTTGLLMLWNQWHVVRIVNAKKLPDELLEEPALSWSTIFFAGGLLLTLAQYRPQWIKRRGAVVRNMLMLLELFAMLFVVDYVLLSIWQPFLNIFDQALHAVAHSKRAWPRFIFHHCPGLSAWLINDAFAFMRSAASLSWLLLAIEVASPRWRLAIDFLLLGQLPATNALPGKRRNRHLSKRQSIQN</sequence>
<accession>B4JXS2</accession>
<dbReference type="PhylomeDB" id="B4JXS2"/>
<dbReference type="SMR" id="B4JXS2"/>
<keyword evidence="1" id="KW-0812">Transmembrane</keyword>
<evidence type="ECO:0000256" key="1">
    <source>
        <dbReference type="SAM" id="Phobius"/>
    </source>
</evidence>
<dbReference type="AlphaFoldDB" id="B4JXS2"/>
<keyword evidence="1" id="KW-0472">Membrane</keyword>
<dbReference type="EMBL" id="CH916376">
    <property type="protein sequence ID" value="EDV95171.1"/>
    <property type="molecule type" value="Genomic_DNA"/>
</dbReference>
<dbReference type="OMA" id="LQWNQWH"/>
<name>B4JXS2_DROGR</name>
<reference evidence="2 3" key="1">
    <citation type="journal article" date="2007" name="Nature">
        <title>Evolution of genes and genomes on the Drosophila phylogeny.</title>
        <authorList>
            <consortium name="Drosophila 12 Genomes Consortium"/>
            <person name="Clark A.G."/>
            <person name="Eisen M.B."/>
            <person name="Smith D.R."/>
            <person name="Bergman C.M."/>
            <person name="Oliver B."/>
            <person name="Markow T.A."/>
            <person name="Kaufman T.C."/>
            <person name="Kellis M."/>
            <person name="Gelbart W."/>
            <person name="Iyer V.N."/>
            <person name="Pollard D.A."/>
            <person name="Sackton T.B."/>
            <person name="Larracuente A.M."/>
            <person name="Singh N.D."/>
            <person name="Abad J.P."/>
            <person name="Abt D.N."/>
            <person name="Adryan B."/>
            <person name="Aguade M."/>
            <person name="Akashi H."/>
            <person name="Anderson W.W."/>
            <person name="Aquadro C.F."/>
            <person name="Ardell D.H."/>
            <person name="Arguello R."/>
            <person name="Artieri C.G."/>
            <person name="Barbash D.A."/>
            <person name="Barker D."/>
            <person name="Barsanti P."/>
            <person name="Batterham P."/>
            <person name="Batzoglou S."/>
            <person name="Begun D."/>
            <person name="Bhutkar A."/>
            <person name="Blanco E."/>
            <person name="Bosak S.A."/>
            <person name="Bradley R.K."/>
            <person name="Brand A.D."/>
            <person name="Brent M.R."/>
            <person name="Brooks A.N."/>
            <person name="Brown R.H."/>
            <person name="Butlin R.K."/>
            <person name="Caggese C."/>
            <person name="Calvi B.R."/>
            <person name="Bernardo de Carvalho A."/>
            <person name="Caspi A."/>
            <person name="Castrezana S."/>
            <person name="Celniker S.E."/>
            <person name="Chang J.L."/>
            <person name="Chapple C."/>
            <person name="Chatterji S."/>
            <person name="Chinwalla A."/>
            <person name="Civetta A."/>
            <person name="Clifton S.W."/>
            <person name="Comeron J.M."/>
            <person name="Costello J.C."/>
            <person name="Coyne J.A."/>
            <person name="Daub J."/>
            <person name="David R.G."/>
            <person name="Delcher A.L."/>
            <person name="Delehaunty K."/>
            <person name="Do C.B."/>
            <person name="Ebling H."/>
            <person name="Edwards K."/>
            <person name="Eickbush T."/>
            <person name="Evans J.D."/>
            <person name="Filipski A."/>
            <person name="Findeiss S."/>
            <person name="Freyhult E."/>
            <person name="Fulton L."/>
            <person name="Fulton R."/>
            <person name="Garcia A.C."/>
            <person name="Gardiner A."/>
            <person name="Garfield D.A."/>
            <person name="Garvin B.E."/>
            <person name="Gibson G."/>
            <person name="Gilbert D."/>
            <person name="Gnerre S."/>
            <person name="Godfrey J."/>
            <person name="Good R."/>
            <person name="Gotea V."/>
            <person name="Gravely B."/>
            <person name="Greenberg A.J."/>
            <person name="Griffiths-Jones S."/>
            <person name="Gross S."/>
            <person name="Guigo R."/>
            <person name="Gustafson E.A."/>
            <person name="Haerty W."/>
            <person name="Hahn M.W."/>
            <person name="Halligan D.L."/>
            <person name="Halpern A.L."/>
            <person name="Halter G.M."/>
            <person name="Han M.V."/>
            <person name="Heger A."/>
            <person name="Hillier L."/>
            <person name="Hinrichs A.S."/>
            <person name="Holmes I."/>
            <person name="Hoskins R.A."/>
            <person name="Hubisz M.J."/>
            <person name="Hultmark D."/>
            <person name="Huntley M.A."/>
            <person name="Jaffe D.B."/>
            <person name="Jagadeeshan S."/>
            <person name="Jeck W.R."/>
            <person name="Johnson J."/>
            <person name="Jones C.D."/>
            <person name="Jordan W.C."/>
            <person name="Karpen G.H."/>
            <person name="Kataoka E."/>
            <person name="Keightley P.D."/>
            <person name="Kheradpour P."/>
            <person name="Kirkness E.F."/>
            <person name="Koerich L.B."/>
            <person name="Kristiansen K."/>
            <person name="Kudrna D."/>
            <person name="Kulathinal R.J."/>
            <person name="Kumar S."/>
            <person name="Kwok R."/>
            <person name="Lander E."/>
            <person name="Langley C.H."/>
            <person name="Lapoint R."/>
            <person name="Lazzaro B.P."/>
            <person name="Lee S.J."/>
            <person name="Levesque L."/>
            <person name="Li R."/>
            <person name="Lin C.F."/>
            <person name="Lin M.F."/>
            <person name="Lindblad-Toh K."/>
            <person name="Llopart A."/>
            <person name="Long M."/>
            <person name="Low L."/>
            <person name="Lozovsky E."/>
            <person name="Lu J."/>
            <person name="Luo M."/>
            <person name="Machado C.A."/>
            <person name="Makalowski W."/>
            <person name="Marzo M."/>
            <person name="Matsuda M."/>
            <person name="Matzkin L."/>
            <person name="McAllister B."/>
            <person name="McBride C.S."/>
            <person name="McKernan B."/>
            <person name="McKernan K."/>
            <person name="Mendez-Lago M."/>
            <person name="Minx P."/>
            <person name="Mollenhauer M.U."/>
            <person name="Montooth K."/>
            <person name="Mount S.M."/>
            <person name="Mu X."/>
            <person name="Myers E."/>
            <person name="Negre B."/>
            <person name="Newfeld S."/>
            <person name="Nielsen R."/>
            <person name="Noor M.A."/>
            <person name="O'Grady P."/>
            <person name="Pachter L."/>
            <person name="Papaceit M."/>
            <person name="Parisi M.J."/>
            <person name="Parisi M."/>
            <person name="Parts L."/>
            <person name="Pedersen J.S."/>
            <person name="Pesole G."/>
            <person name="Phillippy A.M."/>
            <person name="Ponting C.P."/>
            <person name="Pop M."/>
            <person name="Porcelli D."/>
            <person name="Powell J.R."/>
            <person name="Prohaska S."/>
            <person name="Pruitt K."/>
            <person name="Puig M."/>
            <person name="Quesneville H."/>
            <person name="Ram K.R."/>
            <person name="Rand D."/>
            <person name="Rasmussen M.D."/>
            <person name="Reed L.K."/>
            <person name="Reenan R."/>
            <person name="Reily A."/>
            <person name="Remington K.A."/>
            <person name="Rieger T.T."/>
            <person name="Ritchie M.G."/>
            <person name="Robin C."/>
            <person name="Rogers Y.H."/>
            <person name="Rohde C."/>
            <person name="Rozas J."/>
            <person name="Rubenfield M.J."/>
            <person name="Ruiz A."/>
            <person name="Russo S."/>
            <person name="Salzberg S.L."/>
            <person name="Sanchez-Gracia A."/>
            <person name="Saranga D.J."/>
            <person name="Sato H."/>
            <person name="Schaeffer S.W."/>
            <person name="Schatz M.C."/>
            <person name="Schlenke T."/>
            <person name="Schwartz R."/>
            <person name="Segarra C."/>
            <person name="Singh R.S."/>
            <person name="Sirot L."/>
            <person name="Sirota M."/>
            <person name="Sisneros N.B."/>
            <person name="Smith C.D."/>
            <person name="Smith T.F."/>
            <person name="Spieth J."/>
            <person name="Stage D.E."/>
            <person name="Stark A."/>
            <person name="Stephan W."/>
            <person name="Strausberg R.L."/>
            <person name="Strempel S."/>
            <person name="Sturgill D."/>
            <person name="Sutton G."/>
            <person name="Sutton G.G."/>
            <person name="Tao W."/>
            <person name="Teichmann S."/>
            <person name="Tobari Y.N."/>
            <person name="Tomimura Y."/>
            <person name="Tsolas J.M."/>
            <person name="Valente V.L."/>
            <person name="Venter E."/>
            <person name="Venter J.C."/>
            <person name="Vicario S."/>
            <person name="Vieira F.G."/>
            <person name="Vilella A.J."/>
            <person name="Villasante A."/>
            <person name="Walenz B."/>
            <person name="Wang J."/>
            <person name="Wasserman M."/>
            <person name="Watts T."/>
            <person name="Wilson D."/>
            <person name="Wilson R.K."/>
            <person name="Wing R.A."/>
            <person name="Wolfner M.F."/>
            <person name="Wong A."/>
            <person name="Wong G.K."/>
            <person name="Wu C.I."/>
            <person name="Wu G."/>
            <person name="Yamamoto D."/>
            <person name="Yang H.P."/>
            <person name="Yang S.P."/>
            <person name="Yorke J.A."/>
            <person name="Yoshida K."/>
            <person name="Zdobnov E."/>
            <person name="Zhang P."/>
            <person name="Zhang Y."/>
            <person name="Zimin A.V."/>
            <person name="Baldwin J."/>
            <person name="Abdouelleil A."/>
            <person name="Abdulkadir J."/>
            <person name="Abebe A."/>
            <person name="Abera B."/>
            <person name="Abreu J."/>
            <person name="Acer S.C."/>
            <person name="Aftuck L."/>
            <person name="Alexander A."/>
            <person name="An P."/>
            <person name="Anderson E."/>
            <person name="Anderson S."/>
            <person name="Arachi H."/>
            <person name="Azer M."/>
            <person name="Bachantsang P."/>
            <person name="Barry A."/>
            <person name="Bayul T."/>
            <person name="Berlin A."/>
            <person name="Bessette D."/>
            <person name="Bloom T."/>
            <person name="Blye J."/>
            <person name="Boguslavskiy L."/>
            <person name="Bonnet C."/>
            <person name="Boukhgalter B."/>
            <person name="Bourzgui I."/>
            <person name="Brown A."/>
            <person name="Cahill P."/>
            <person name="Channer S."/>
            <person name="Cheshatsang Y."/>
            <person name="Chuda L."/>
            <person name="Citroen M."/>
            <person name="Collymore A."/>
            <person name="Cooke P."/>
            <person name="Costello M."/>
            <person name="D'Aco K."/>
            <person name="Daza R."/>
            <person name="De Haan G."/>
            <person name="DeGray S."/>
            <person name="DeMaso C."/>
            <person name="Dhargay N."/>
            <person name="Dooley K."/>
            <person name="Dooley E."/>
            <person name="Doricent M."/>
            <person name="Dorje P."/>
            <person name="Dorjee K."/>
            <person name="Dupes A."/>
            <person name="Elong R."/>
            <person name="Falk J."/>
            <person name="Farina A."/>
            <person name="Faro S."/>
            <person name="Ferguson D."/>
            <person name="Fisher S."/>
            <person name="Foley C.D."/>
            <person name="Franke A."/>
            <person name="Friedrich D."/>
            <person name="Gadbois L."/>
            <person name="Gearin G."/>
            <person name="Gearin C.R."/>
            <person name="Giannoukos G."/>
            <person name="Goode T."/>
            <person name="Graham J."/>
            <person name="Grandbois E."/>
            <person name="Grewal S."/>
            <person name="Gyaltsen K."/>
            <person name="Hafez N."/>
            <person name="Hagos B."/>
            <person name="Hall J."/>
            <person name="Henson C."/>
            <person name="Hollinger A."/>
            <person name="Honan T."/>
            <person name="Huard M.D."/>
            <person name="Hughes L."/>
            <person name="Hurhula B."/>
            <person name="Husby M.E."/>
            <person name="Kamat A."/>
            <person name="Kanga B."/>
            <person name="Kashin S."/>
            <person name="Khazanovich D."/>
            <person name="Kisner P."/>
            <person name="Lance K."/>
            <person name="Lara M."/>
            <person name="Lee W."/>
            <person name="Lennon N."/>
            <person name="Letendre F."/>
            <person name="LeVine R."/>
            <person name="Lipovsky A."/>
            <person name="Liu X."/>
            <person name="Liu J."/>
            <person name="Liu S."/>
            <person name="Lokyitsang T."/>
            <person name="Lokyitsang Y."/>
            <person name="Lubonja R."/>
            <person name="Lui A."/>
            <person name="MacDonald P."/>
            <person name="Magnisalis V."/>
            <person name="Maru K."/>
            <person name="Matthews C."/>
            <person name="McCusker W."/>
            <person name="McDonough S."/>
            <person name="Mehta T."/>
            <person name="Meldrim J."/>
            <person name="Meneus L."/>
            <person name="Mihai O."/>
            <person name="Mihalev A."/>
            <person name="Mihova T."/>
            <person name="Mittelman R."/>
            <person name="Mlenga V."/>
            <person name="Montmayeur A."/>
            <person name="Mulrain L."/>
            <person name="Navidi A."/>
            <person name="Naylor J."/>
            <person name="Negash T."/>
            <person name="Nguyen T."/>
            <person name="Nguyen N."/>
            <person name="Nicol R."/>
            <person name="Norbu C."/>
            <person name="Norbu N."/>
            <person name="Novod N."/>
            <person name="O'Neill B."/>
            <person name="Osman S."/>
            <person name="Markiewicz E."/>
            <person name="Oyono O.L."/>
            <person name="Patti C."/>
            <person name="Phunkhang P."/>
            <person name="Pierre F."/>
            <person name="Priest M."/>
            <person name="Raghuraman S."/>
            <person name="Rege F."/>
            <person name="Reyes R."/>
            <person name="Rise C."/>
            <person name="Rogov P."/>
            <person name="Ross K."/>
            <person name="Ryan E."/>
            <person name="Settipalli S."/>
            <person name="Shea T."/>
            <person name="Sherpa N."/>
            <person name="Shi L."/>
            <person name="Shih D."/>
            <person name="Sparrow T."/>
            <person name="Spaulding J."/>
            <person name="Stalker J."/>
            <person name="Stange-Thomann N."/>
            <person name="Stavropoulos S."/>
            <person name="Stone C."/>
            <person name="Strader C."/>
            <person name="Tesfaye S."/>
            <person name="Thomson T."/>
            <person name="Thoulutsang Y."/>
            <person name="Thoulutsang D."/>
            <person name="Topham K."/>
            <person name="Topping I."/>
            <person name="Tsamla T."/>
            <person name="Vassiliev H."/>
            <person name="Vo A."/>
            <person name="Wangchuk T."/>
            <person name="Wangdi T."/>
            <person name="Weiand M."/>
            <person name="Wilkinson J."/>
            <person name="Wilson A."/>
            <person name="Yadav S."/>
            <person name="Young G."/>
            <person name="Yu Q."/>
            <person name="Zembek L."/>
            <person name="Zhong D."/>
            <person name="Zimmer A."/>
            <person name="Zwirko Z."/>
            <person name="Jaffe D.B."/>
            <person name="Alvarez P."/>
            <person name="Brockman W."/>
            <person name="Butler J."/>
            <person name="Chin C."/>
            <person name="Gnerre S."/>
            <person name="Grabherr M."/>
            <person name="Kleber M."/>
            <person name="Mauceli E."/>
            <person name="MacCallum I."/>
        </authorList>
    </citation>
    <scope>NUCLEOTIDE SEQUENCE [LARGE SCALE GENOMIC DNA]</scope>
    <source>
        <strain evidence="3">Tucson 15287-2541.00</strain>
    </source>
</reference>
<gene>
    <name evidence="2" type="primary">Dgri\GH17795</name>
    <name evidence="2" type="ORF">Dgri_GH17795</name>
</gene>
<keyword evidence="3" id="KW-1185">Reference proteome</keyword>
<evidence type="ECO:0000313" key="3">
    <source>
        <dbReference type="Proteomes" id="UP000001070"/>
    </source>
</evidence>
<dbReference type="OrthoDB" id="7848660at2759"/>
<keyword evidence="1" id="KW-1133">Transmembrane helix</keyword>
<evidence type="ECO:0000313" key="2">
    <source>
        <dbReference type="EMBL" id="EDV95171.1"/>
    </source>
</evidence>
<dbReference type="HOGENOM" id="CLU_1200947_0_0_1"/>
<feature type="transmembrane region" description="Helical" evidence="1">
    <location>
        <begin position="58"/>
        <end position="75"/>
    </location>
</feature>
<protein>
    <submittedName>
        <fullName evidence="2">GH17795</fullName>
    </submittedName>
</protein>
<dbReference type="Proteomes" id="UP000001070">
    <property type="component" value="Unassembled WGS sequence"/>
</dbReference>
<dbReference type="KEGG" id="dgr:6569526"/>